<dbReference type="GO" id="GO:0006313">
    <property type="term" value="P:DNA transposition"/>
    <property type="evidence" value="ECO:0007669"/>
    <property type="project" value="InterPro"/>
</dbReference>
<name>A0A1G8SDY6_9FIRM</name>
<dbReference type="RefSeq" id="WP_089717722.1">
    <property type="nucleotide sequence ID" value="NZ_FNEH01000039.1"/>
</dbReference>
<dbReference type="Proteomes" id="UP000198945">
    <property type="component" value="Unassembled WGS sequence"/>
</dbReference>
<feature type="coiled-coil region" evidence="1">
    <location>
        <begin position="113"/>
        <end position="147"/>
    </location>
</feature>
<organism evidence="2 4">
    <name type="scientific">Halanaerobium congolense</name>
    <dbReference type="NCBI Taxonomy" id="54121"/>
    <lineage>
        <taxon>Bacteria</taxon>
        <taxon>Bacillati</taxon>
        <taxon>Bacillota</taxon>
        <taxon>Clostridia</taxon>
        <taxon>Halanaerobiales</taxon>
        <taxon>Halanaerobiaceae</taxon>
        <taxon>Halanaerobium</taxon>
    </lineage>
</organism>
<proteinExistence type="predicted"/>
<dbReference type="GO" id="GO:0004803">
    <property type="term" value="F:transposase activity"/>
    <property type="evidence" value="ECO:0007669"/>
    <property type="project" value="InterPro"/>
</dbReference>
<evidence type="ECO:0000313" key="4">
    <source>
        <dbReference type="Proteomes" id="UP000198945"/>
    </source>
</evidence>
<accession>A0A1G8SDY6</accession>
<dbReference type="Proteomes" id="UP000295758">
    <property type="component" value="Unassembled WGS sequence"/>
</dbReference>
<reference evidence="3 5" key="2">
    <citation type="submission" date="2019-03" db="EMBL/GenBank/DDBJ databases">
        <title>Deep subsurface shale carbon reservoir microbial communities from Ohio and West Virginia, USA.</title>
        <authorList>
            <person name="Wrighton K."/>
        </authorList>
    </citation>
    <scope>NUCLEOTIDE SEQUENCE [LARGE SCALE GENOMIC DNA]</scope>
    <source>
        <strain evidence="3 5">UTICA-S4D12</strain>
    </source>
</reference>
<evidence type="ECO:0000313" key="5">
    <source>
        <dbReference type="Proteomes" id="UP000295758"/>
    </source>
</evidence>
<evidence type="ECO:0000313" key="3">
    <source>
        <dbReference type="EMBL" id="TDS25632.1"/>
    </source>
</evidence>
<dbReference type="Pfam" id="PF01527">
    <property type="entry name" value="HTH_Tnp_1"/>
    <property type="match status" value="1"/>
</dbReference>
<protein>
    <submittedName>
        <fullName evidence="2">Transposase</fullName>
    </submittedName>
</protein>
<dbReference type="EMBL" id="FNEH01000039">
    <property type="protein sequence ID" value="SDJ26860.1"/>
    <property type="molecule type" value="Genomic_DNA"/>
</dbReference>
<sequence length="164" mass="19066">MPRKVYPKKLKESIFKRLTPPNAEKVLALAKETNIPKGTLYRWRTKVLENNPTSNKKSSKWSSNDKFQAVLETASLSELETAKYCREKGIHVEELKSWIKQCQNANEIKYEDPKELKDNLKKEQKKAKELKKELREKEKALAETAALLVLRKKARAIWGDPEDD</sequence>
<dbReference type="InterPro" id="IPR002514">
    <property type="entry name" value="Transposase_8"/>
</dbReference>
<dbReference type="EMBL" id="SOAA01000050">
    <property type="protein sequence ID" value="TDS25632.1"/>
    <property type="molecule type" value="Genomic_DNA"/>
</dbReference>
<evidence type="ECO:0000256" key="1">
    <source>
        <dbReference type="SAM" id="Coils"/>
    </source>
</evidence>
<dbReference type="AlphaFoldDB" id="A0A1G8SDY6"/>
<dbReference type="GO" id="GO:0003677">
    <property type="term" value="F:DNA binding"/>
    <property type="evidence" value="ECO:0007669"/>
    <property type="project" value="InterPro"/>
</dbReference>
<gene>
    <name evidence="3" type="ORF">BY453_1508</name>
    <name evidence="2" type="ORF">SAMN04515654_1397</name>
</gene>
<evidence type="ECO:0000313" key="2">
    <source>
        <dbReference type="EMBL" id="SDJ26860.1"/>
    </source>
</evidence>
<reference evidence="2 4" key="1">
    <citation type="submission" date="2016-10" db="EMBL/GenBank/DDBJ databases">
        <authorList>
            <person name="de Groot N.N."/>
        </authorList>
    </citation>
    <scope>NUCLEOTIDE SEQUENCE [LARGE SCALE GENOMIC DNA]</scope>
    <source>
        <strain evidence="2 4">WG7</strain>
    </source>
</reference>
<keyword evidence="1" id="KW-0175">Coiled coil</keyword>